<dbReference type="Proteomes" id="UP001519343">
    <property type="component" value="Unassembled WGS sequence"/>
</dbReference>
<dbReference type="SMART" id="SM00267">
    <property type="entry name" value="GGDEF"/>
    <property type="match status" value="1"/>
</dbReference>
<dbReference type="PROSITE" id="PS50883">
    <property type="entry name" value="EAL"/>
    <property type="match status" value="1"/>
</dbReference>
<dbReference type="PROSITE" id="PS50887">
    <property type="entry name" value="GGDEF"/>
    <property type="match status" value="1"/>
</dbReference>
<dbReference type="InterPro" id="IPR000700">
    <property type="entry name" value="PAS-assoc_C"/>
</dbReference>
<name>A0ABS4GVE5_9BACL</name>
<dbReference type="CDD" id="cd00130">
    <property type="entry name" value="PAS"/>
    <property type="match status" value="1"/>
</dbReference>
<evidence type="ECO:0000259" key="2">
    <source>
        <dbReference type="PROSITE" id="PS50883"/>
    </source>
</evidence>
<dbReference type="Pfam" id="PF00990">
    <property type="entry name" value="GGDEF"/>
    <property type="match status" value="1"/>
</dbReference>
<dbReference type="Gene3D" id="3.20.20.450">
    <property type="entry name" value="EAL domain"/>
    <property type="match status" value="1"/>
</dbReference>
<dbReference type="InterPro" id="IPR013655">
    <property type="entry name" value="PAS_fold_3"/>
</dbReference>
<dbReference type="InterPro" id="IPR029787">
    <property type="entry name" value="Nucleotide_cyclase"/>
</dbReference>
<dbReference type="EMBL" id="JAGGKT010000018">
    <property type="protein sequence ID" value="MBP1934236.1"/>
    <property type="molecule type" value="Genomic_DNA"/>
</dbReference>
<dbReference type="SMART" id="SM00052">
    <property type="entry name" value="EAL"/>
    <property type="match status" value="1"/>
</dbReference>
<dbReference type="CDD" id="cd01948">
    <property type="entry name" value="EAL"/>
    <property type="match status" value="1"/>
</dbReference>
<evidence type="ECO:0000259" key="3">
    <source>
        <dbReference type="PROSITE" id="PS50887"/>
    </source>
</evidence>
<feature type="domain" description="PAC" evidence="1">
    <location>
        <begin position="82"/>
        <end position="134"/>
    </location>
</feature>
<accession>A0ABS4GVE5</accession>
<dbReference type="CDD" id="cd01949">
    <property type="entry name" value="GGDEF"/>
    <property type="match status" value="1"/>
</dbReference>
<reference evidence="4 5" key="1">
    <citation type="submission" date="2021-03" db="EMBL/GenBank/DDBJ databases">
        <title>Genomic Encyclopedia of Type Strains, Phase IV (KMG-IV): sequencing the most valuable type-strain genomes for metagenomic binning, comparative biology and taxonomic classification.</title>
        <authorList>
            <person name="Goeker M."/>
        </authorList>
    </citation>
    <scope>NUCLEOTIDE SEQUENCE [LARGE SCALE GENOMIC DNA]</scope>
    <source>
        <strain evidence="4 5">DSM 24738</strain>
    </source>
</reference>
<dbReference type="Gene3D" id="3.30.70.270">
    <property type="match status" value="1"/>
</dbReference>
<proteinExistence type="predicted"/>
<evidence type="ECO:0000313" key="4">
    <source>
        <dbReference type="EMBL" id="MBP1934236.1"/>
    </source>
</evidence>
<dbReference type="PANTHER" id="PTHR44757:SF2">
    <property type="entry name" value="BIOFILM ARCHITECTURE MAINTENANCE PROTEIN MBAA"/>
    <property type="match status" value="1"/>
</dbReference>
<feature type="domain" description="EAL" evidence="2">
    <location>
        <begin position="307"/>
        <end position="560"/>
    </location>
</feature>
<evidence type="ECO:0000259" key="1">
    <source>
        <dbReference type="PROSITE" id="PS50113"/>
    </source>
</evidence>
<comment type="caution">
    <text evidence="4">The sequence shown here is derived from an EMBL/GenBank/DDBJ whole genome shotgun (WGS) entry which is preliminary data.</text>
</comment>
<organism evidence="4 5">
    <name type="scientific">Ammoniphilus resinae</name>
    <dbReference type="NCBI Taxonomy" id="861532"/>
    <lineage>
        <taxon>Bacteria</taxon>
        <taxon>Bacillati</taxon>
        <taxon>Bacillota</taxon>
        <taxon>Bacilli</taxon>
        <taxon>Bacillales</taxon>
        <taxon>Paenibacillaceae</taxon>
        <taxon>Aneurinibacillus group</taxon>
        <taxon>Ammoniphilus</taxon>
    </lineage>
</organism>
<dbReference type="SUPFAM" id="SSF141868">
    <property type="entry name" value="EAL domain-like"/>
    <property type="match status" value="1"/>
</dbReference>
<feature type="domain" description="GGDEF" evidence="3">
    <location>
        <begin position="166"/>
        <end position="298"/>
    </location>
</feature>
<dbReference type="Pfam" id="PF08447">
    <property type="entry name" value="PAS_3"/>
    <property type="match status" value="1"/>
</dbReference>
<dbReference type="RefSeq" id="WP_209812242.1">
    <property type="nucleotide sequence ID" value="NZ_JAGGKT010000018.1"/>
</dbReference>
<sequence>MYQRISLSTDDLINIANHLDIAIWIIDTVNHTAYFSKGFENIFGKPAEEFYQDPDLWIKSLYPDDVPIALKRREKKQKGEITIDEYRIIRPDGEIRWVEDWGIPYHVQEDQQNKYIGVIIDITERKLTEEKMKYRAFHDDLTGLANRKFLHDQLERAIRQAVSETTSLAILFIDLDQFKMVNDTLGHNIGDHLLRQVAKRLRGCLREGDLVARQGGDEFIILIQNVSKMDVDPIAERILDALGFPFLIDNNEIFITPSIGISLFPQHGSDPQTLIKNADAAMYDVKFNGKNHWRYYSQGIEDSNQRRMMIANGLRKALERGELELYYQPKIQISSGAVMAVEVLLRWEHPLYGRIMPSEFIPIAEETGMVLPIGEWVLRKACKDYKAWEKVGCAPEKLCVNISPRQFSDHQLIPKIKQVLEETNFHPQRLGLEITENVAMYNMAEAETKLTELKEMGILLALDDFGTGYSSLNYLRRITFDKVKIDRSFIKDVLSHEQTAKIVQSIIFTAQSLNMTVVAEGVETKEQLDFLKANHCDMAQGFYICKPLPSKELIEFLQKE</sequence>
<dbReference type="SUPFAM" id="SSF55785">
    <property type="entry name" value="PYP-like sensor domain (PAS domain)"/>
    <property type="match status" value="1"/>
</dbReference>
<dbReference type="Pfam" id="PF00563">
    <property type="entry name" value="EAL"/>
    <property type="match status" value="1"/>
</dbReference>
<dbReference type="SMART" id="SM00086">
    <property type="entry name" value="PAC"/>
    <property type="match status" value="1"/>
</dbReference>
<dbReference type="InterPro" id="IPR035919">
    <property type="entry name" value="EAL_sf"/>
</dbReference>
<dbReference type="NCBIfam" id="TIGR00229">
    <property type="entry name" value="sensory_box"/>
    <property type="match status" value="1"/>
</dbReference>
<dbReference type="PROSITE" id="PS50113">
    <property type="entry name" value="PAC"/>
    <property type="match status" value="1"/>
</dbReference>
<dbReference type="SUPFAM" id="SSF55073">
    <property type="entry name" value="Nucleotide cyclase"/>
    <property type="match status" value="1"/>
</dbReference>
<dbReference type="NCBIfam" id="TIGR00254">
    <property type="entry name" value="GGDEF"/>
    <property type="match status" value="1"/>
</dbReference>
<dbReference type="InterPro" id="IPR052155">
    <property type="entry name" value="Biofilm_reg_signaling"/>
</dbReference>
<dbReference type="InterPro" id="IPR000014">
    <property type="entry name" value="PAS"/>
</dbReference>
<dbReference type="InterPro" id="IPR001610">
    <property type="entry name" value="PAC"/>
</dbReference>
<dbReference type="InterPro" id="IPR000160">
    <property type="entry name" value="GGDEF_dom"/>
</dbReference>
<dbReference type="InterPro" id="IPR043128">
    <property type="entry name" value="Rev_trsase/Diguanyl_cyclase"/>
</dbReference>
<dbReference type="InterPro" id="IPR001633">
    <property type="entry name" value="EAL_dom"/>
</dbReference>
<protein>
    <submittedName>
        <fullName evidence="4">Diguanylate cyclase (GGDEF)-like protein/PAS domain S-box-containing protein</fullName>
    </submittedName>
</protein>
<evidence type="ECO:0000313" key="5">
    <source>
        <dbReference type="Proteomes" id="UP001519343"/>
    </source>
</evidence>
<dbReference type="InterPro" id="IPR035965">
    <property type="entry name" value="PAS-like_dom_sf"/>
</dbReference>
<dbReference type="Gene3D" id="3.30.450.20">
    <property type="entry name" value="PAS domain"/>
    <property type="match status" value="1"/>
</dbReference>
<gene>
    <name evidence="4" type="ORF">J2Z37_004255</name>
</gene>
<dbReference type="PANTHER" id="PTHR44757">
    <property type="entry name" value="DIGUANYLATE CYCLASE DGCP"/>
    <property type="match status" value="1"/>
</dbReference>
<keyword evidence="5" id="KW-1185">Reference proteome</keyword>